<evidence type="ECO:0000313" key="2">
    <source>
        <dbReference type="Proteomes" id="UP000059419"/>
    </source>
</evidence>
<proteinExistence type="predicted"/>
<evidence type="ECO:0000313" key="1">
    <source>
        <dbReference type="EMBL" id="CUU24077.1"/>
    </source>
</evidence>
<name>A0A0U5EA59_9GAMM</name>
<reference evidence="2" key="1">
    <citation type="submission" date="2015-11" db="EMBL/GenBank/DDBJ databases">
        <authorList>
            <person name="Blom J."/>
        </authorList>
    </citation>
    <scope>NUCLEOTIDE SEQUENCE [LARGE SCALE GENOMIC DNA]</scope>
</reference>
<dbReference type="Proteomes" id="UP000059419">
    <property type="component" value="Chromosome 1"/>
</dbReference>
<dbReference type="PATRIC" id="fig|1619313.3.peg.1915"/>
<protein>
    <submittedName>
        <fullName evidence="1">Uncharacterized protein</fullName>
    </submittedName>
</protein>
<gene>
    <name evidence="1" type="ORF">EM595_1843</name>
</gene>
<sequence>MFIGDKYNKHCCFLEAGQMCGARNNHFADAAMLAERLFFRLSANTA</sequence>
<dbReference type="KEGG" id="ege:EM595_1843"/>
<keyword evidence="2" id="KW-1185">Reference proteome</keyword>
<accession>A0A0U5EA59</accession>
<dbReference type="EMBL" id="LN907827">
    <property type="protein sequence ID" value="CUU24077.1"/>
    <property type="molecule type" value="Genomic_DNA"/>
</dbReference>
<dbReference type="AlphaFoldDB" id="A0A0U5EA59"/>
<organism evidence="1 2">
    <name type="scientific">Duffyella gerundensis</name>
    <dbReference type="NCBI Taxonomy" id="1619313"/>
    <lineage>
        <taxon>Bacteria</taxon>
        <taxon>Pseudomonadati</taxon>
        <taxon>Pseudomonadota</taxon>
        <taxon>Gammaproteobacteria</taxon>
        <taxon>Enterobacterales</taxon>
        <taxon>Erwiniaceae</taxon>
        <taxon>Duffyella</taxon>
    </lineage>
</organism>